<evidence type="ECO:0000256" key="2">
    <source>
        <dbReference type="ARBA" id="ARBA00023235"/>
    </source>
</evidence>
<evidence type="ECO:0000313" key="5">
    <source>
        <dbReference type="EMBL" id="AAY68311.1"/>
    </source>
</evidence>
<dbReference type="EC" id="5.2.1.8" evidence="3"/>
<dbReference type="CDD" id="cd00317">
    <property type="entry name" value="cyclophilin"/>
    <property type="match status" value="1"/>
</dbReference>
<accession>Q4PNI3</accession>
<evidence type="ECO:0000256" key="1">
    <source>
        <dbReference type="ARBA" id="ARBA00023110"/>
    </source>
</evidence>
<keyword evidence="2 3" id="KW-0413">Isomerase</keyword>
<sequence length="169" mass="18402">MRLLFLFFIITGFIGMQTRADTDLKLTLETTAGNIEISLLPELAPNHVARISELAKTGFYDGIIFHRVIPGFMAQTGDPDGNGMGGSGQKLKAEFSDYSYREGTVGMARTSNPDSADSQFFICYDGCSHLTGQYTVWGQVSDGMDNVYKISAGEPPIEPDRIISASISE</sequence>
<protein>
    <recommendedName>
        <fullName evidence="3">Peptidyl-prolyl cis-trans isomerase</fullName>
        <shortName evidence="3">PPIase</shortName>
        <ecNumber evidence="3">5.2.1.8</ecNumber>
    </recommendedName>
</protein>
<dbReference type="EMBL" id="DQ065755">
    <property type="protein sequence ID" value="AAY68311.1"/>
    <property type="molecule type" value="Genomic_DNA"/>
</dbReference>
<dbReference type="Pfam" id="PF00160">
    <property type="entry name" value="Pro_isomerase"/>
    <property type="match status" value="1"/>
</dbReference>
<dbReference type="InterPro" id="IPR044666">
    <property type="entry name" value="Cyclophilin_A-like"/>
</dbReference>
<comment type="catalytic activity">
    <reaction evidence="3">
        <text>[protein]-peptidylproline (omega=180) = [protein]-peptidylproline (omega=0)</text>
        <dbReference type="Rhea" id="RHEA:16237"/>
        <dbReference type="Rhea" id="RHEA-COMP:10747"/>
        <dbReference type="Rhea" id="RHEA-COMP:10748"/>
        <dbReference type="ChEBI" id="CHEBI:83833"/>
        <dbReference type="ChEBI" id="CHEBI:83834"/>
        <dbReference type="EC" id="5.2.1.8"/>
    </reaction>
</comment>
<dbReference type="Gene3D" id="2.40.100.10">
    <property type="entry name" value="Cyclophilin-like"/>
    <property type="match status" value="1"/>
</dbReference>
<comment type="function">
    <text evidence="3">PPIases accelerate the folding of proteins. It catalyzes the cis-trans isomerization of proline imidic peptide bonds in oligopeptides.</text>
</comment>
<organism evidence="5">
    <name type="scientific">Uncultured marine bacterium 66A03</name>
    <dbReference type="NCBI Taxonomy" id="331677"/>
    <lineage>
        <taxon>Bacteria</taxon>
        <taxon>environmental samples</taxon>
    </lineage>
</organism>
<comment type="similarity">
    <text evidence="3">Belongs to the cyclophilin-type PPIase family.</text>
</comment>
<keyword evidence="1 3" id="KW-0697">Rotamase</keyword>
<dbReference type="PANTHER" id="PTHR45625">
    <property type="entry name" value="PEPTIDYL-PROLYL CIS-TRANS ISOMERASE-RELATED"/>
    <property type="match status" value="1"/>
</dbReference>
<name>Q4PNI3_UNCMB</name>
<dbReference type="PROSITE" id="PS50072">
    <property type="entry name" value="CSA_PPIASE_2"/>
    <property type="match status" value="1"/>
</dbReference>
<evidence type="ECO:0000256" key="3">
    <source>
        <dbReference type="RuleBase" id="RU363019"/>
    </source>
</evidence>
<dbReference type="GO" id="GO:0003755">
    <property type="term" value="F:peptidyl-prolyl cis-trans isomerase activity"/>
    <property type="evidence" value="ECO:0007669"/>
    <property type="project" value="UniProtKB-UniRule"/>
</dbReference>
<feature type="domain" description="PPIase cyclophilin-type" evidence="4">
    <location>
        <begin position="29"/>
        <end position="152"/>
    </location>
</feature>
<dbReference type="PANTHER" id="PTHR45625:SF4">
    <property type="entry name" value="PEPTIDYLPROLYL ISOMERASE DOMAIN AND WD REPEAT-CONTAINING PROTEIN 1"/>
    <property type="match status" value="1"/>
</dbReference>
<evidence type="ECO:0000259" key="4">
    <source>
        <dbReference type="PROSITE" id="PS50072"/>
    </source>
</evidence>
<dbReference type="InterPro" id="IPR002130">
    <property type="entry name" value="Cyclophilin-type_PPIase_dom"/>
</dbReference>
<proteinExistence type="inferred from homology"/>
<dbReference type="SUPFAM" id="SSF50891">
    <property type="entry name" value="Cyclophilin-like"/>
    <property type="match status" value="1"/>
</dbReference>
<dbReference type="PRINTS" id="PR00153">
    <property type="entry name" value="CSAPPISMRASE"/>
</dbReference>
<reference evidence="5" key="1">
    <citation type="journal article" date="2005" name="PLoS Biol.">
        <title>New insights into metabolic properties of marine bacteria encoding proteorhodopsins.</title>
        <authorList>
            <person name="Sabehi G."/>
            <person name="Loy A."/>
            <person name="Jung K.H."/>
            <person name="Partha R."/>
            <person name="Spudich J.L."/>
            <person name="Isaacson T."/>
            <person name="Hirschberg J."/>
            <person name="Wagner M."/>
            <person name="Beja O."/>
        </authorList>
    </citation>
    <scope>NUCLEOTIDE SEQUENCE</scope>
</reference>
<dbReference type="AlphaFoldDB" id="Q4PNI3"/>
<dbReference type="InterPro" id="IPR029000">
    <property type="entry name" value="Cyclophilin-like_dom_sf"/>
</dbReference>